<keyword evidence="2" id="KW-0488">Methylation</keyword>
<dbReference type="GO" id="GO:0046872">
    <property type="term" value="F:metal ion binding"/>
    <property type="evidence" value="ECO:0007669"/>
    <property type="project" value="UniProtKB-KW"/>
</dbReference>
<dbReference type="GO" id="GO:0016020">
    <property type="term" value="C:membrane"/>
    <property type="evidence" value="ECO:0007669"/>
    <property type="project" value="UniProtKB-SubCell"/>
</dbReference>
<evidence type="ECO:0000313" key="8">
    <source>
        <dbReference type="EMBL" id="KAJ0218208.1"/>
    </source>
</evidence>
<dbReference type="EMBL" id="NBSK02000003">
    <property type="protein sequence ID" value="KAJ0218208.1"/>
    <property type="molecule type" value="Genomic_DNA"/>
</dbReference>
<evidence type="ECO:0000256" key="4">
    <source>
        <dbReference type="ARBA" id="ARBA00023288"/>
    </source>
</evidence>
<dbReference type="PANTHER" id="PTHR45811">
    <property type="entry name" value="COPPER TRANSPORT PROTEIN FAMILY-RELATED"/>
    <property type="match status" value="1"/>
</dbReference>
<evidence type="ECO:0000256" key="1">
    <source>
        <dbReference type="ARBA" id="ARBA00004170"/>
    </source>
</evidence>
<evidence type="ECO:0000256" key="5">
    <source>
        <dbReference type="ARBA" id="ARBA00023289"/>
    </source>
</evidence>
<comment type="subcellular location">
    <subcellularLocation>
        <location evidence="1">Membrane</location>
        <topology evidence="1">Peripheral membrane protein</topology>
    </subcellularLocation>
</comment>
<reference evidence="8 9" key="1">
    <citation type="journal article" date="2017" name="Nat. Commun.">
        <title>Genome assembly with in vitro proximity ligation data and whole-genome triplication in lettuce.</title>
        <authorList>
            <person name="Reyes-Chin-Wo S."/>
            <person name="Wang Z."/>
            <person name="Yang X."/>
            <person name="Kozik A."/>
            <person name="Arikit S."/>
            <person name="Song C."/>
            <person name="Xia L."/>
            <person name="Froenicke L."/>
            <person name="Lavelle D.O."/>
            <person name="Truco M.J."/>
            <person name="Xia R."/>
            <person name="Zhu S."/>
            <person name="Xu C."/>
            <person name="Xu H."/>
            <person name="Xu X."/>
            <person name="Cox K."/>
            <person name="Korf I."/>
            <person name="Meyers B.C."/>
            <person name="Michelmore R.W."/>
        </authorList>
    </citation>
    <scope>NUCLEOTIDE SEQUENCE [LARGE SCALE GENOMIC DNA]</scope>
    <source>
        <strain evidence="9">cv. Salinas</strain>
        <tissue evidence="8">Seedlings</tissue>
    </source>
</reference>
<evidence type="ECO:0000259" key="7">
    <source>
        <dbReference type="PROSITE" id="PS50846"/>
    </source>
</evidence>
<proteinExistence type="inferred from homology"/>
<accession>A0A9R1W6R4</accession>
<name>A0A9R1W6R4_LACSA</name>
<sequence length="94" mass="10485">MKVVVKLGVHNDKEKQRAMKATSSLAGLESLAMNMHDNKMTLIGDIDPVDIVIKLRKICDAELVIVGPAKYNPFIMPHYFVDIIEEYPNGCVIS</sequence>
<gene>
    <name evidence="8" type="ORF">LSAT_V11C300113780</name>
</gene>
<dbReference type="PROSITE" id="PS50846">
    <property type="entry name" value="HMA_2"/>
    <property type="match status" value="1"/>
</dbReference>
<dbReference type="InterPro" id="IPR006121">
    <property type="entry name" value="HMA_dom"/>
</dbReference>
<dbReference type="Gene3D" id="3.30.70.100">
    <property type="match status" value="1"/>
</dbReference>
<keyword evidence="5" id="KW-0636">Prenylation</keyword>
<evidence type="ECO:0000313" key="9">
    <source>
        <dbReference type="Proteomes" id="UP000235145"/>
    </source>
</evidence>
<keyword evidence="3" id="KW-0479">Metal-binding</keyword>
<dbReference type="InterPro" id="IPR051863">
    <property type="entry name" value="HIPP"/>
</dbReference>
<keyword evidence="9" id="KW-1185">Reference proteome</keyword>
<dbReference type="Proteomes" id="UP000235145">
    <property type="component" value="Unassembled WGS sequence"/>
</dbReference>
<organism evidence="8 9">
    <name type="scientific">Lactuca sativa</name>
    <name type="common">Garden lettuce</name>
    <dbReference type="NCBI Taxonomy" id="4236"/>
    <lineage>
        <taxon>Eukaryota</taxon>
        <taxon>Viridiplantae</taxon>
        <taxon>Streptophyta</taxon>
        <taxon>Embryophyta</taxon>
        <taxon>Tracheophyta</taxon>
        <taxon>Spermatophyta</taxon>
        <taxon>Magnoliopsida</taxon>
        <taxon>eudicotyledons</taxon>
        <taxon>Gunneridae</taxon>
        <taxon>Pentapetalae</taxon>
        <taxon>asterids</taxon>
        <taxon>campanulids</taxon>
        <taxon>Asterales</taxon>
        <taxon>Asteraceae</taxon>
        <taxon>Cichorioideae</taxon>
        <taxon>Cichorieae</taxon>
        <taxon>Lactucinae</taxon>
        <taxon>Lactuca</taxon>
    </lineage>
</organism>
<evidence type="ECO:0000256" key="6">
    <source>
        <dbReference type="ARBA" id="ARBA00024045"/>
    </source>
</evidence>
<protein>
    <recommendedName>
        <fullName evidence="7">HMA domain-containing protein</fullName>
    </recommendedName>
</protein>
<feature type="domain" description="HMA" evidence="7">
    <location>
        <begin position="1"/>
        <end position="66"/>
    </location>
</feature>
<comment type="caution">
    <text evidence="8">The sequence shown here is derived from an EMBL/GenBank/DDBJ whole genome shotgun (WGS) entry which is preliminary data.</text>
</comment>
<dbReference type="AlphaFoldDB" id="A0A9R1W6R4"/>
<keyword evidence="4" id="KW-0449">Lipoprotein</keyword>
<dbReference type="PANTHER" id="PTHR45811:SF49">
    <property type="entry name" value="OS04G0667600 PROTEIN"/>
    <property type="match status" value="1"/>
</dbReference>
<evidence type="ECO:0000256" key="3">
    <source>
        <dbReference type="ARBA" id="ARBA00022723"/>
    </source>
</evidence>
<comment type="similarity">
    <text evidence="6">Belongs to the HIPP family.</text>
</comment>
<evidence type="ECO:0000256" key="2">
    <source>
        <dbReference type="ARBA" id="ARBA00022481"/>
    </source>
</evidence>
<dbReference type="GO" id="GO:0009626">
    <property type="term" value="P:plant-type hypersensitive response"/>
    <property type="evidence" value="ECO:0007669"/>
    <property type="project" value="UniProtKB-KW"/>
</dbReference>